<evidence type="ECO:0000313" key="1">
    <source>
        <dbReference type="EMBL" id="CAG8837943.1"/>
    </source>
</evidence>
<dbReference type="Proteomes" id="UP000789901">
    <property type="component" value="Unassembled WGS sequence"/>
</dbReference>
<accession>A0ABN7WQF3</accession>
<organism evidence="1 2">
    <name type="scientific">Gigaspora margarita</name>
    <dbReference type="NCBI Taxonomy" id="4874"/>
    <lineage>
        <taxon>Eukaryota</taxon>
        <taxon>Fungi</taxon>
        <taxon>Fungi incertae sedis</taxon>
        <taxon>Mucoromycota</taxon>
        <taxon>Glomeromycotina</taxon>
        <taxon>Glomeromycetes</taxon>
        <taxon>Diversisporales</taxon>
        <taxon>Gigasporaceae</taxon>
        <taxon>Gigaspora</taxon>
    </lineage>
</organism>
<comment type="caution">
    <text evidence="1">The sequence shown here is derived from an EMBL/GenBank/DDBJ whole genome shotgun (WGS) entry which is preliminary data.</text>
</comment>
<feature type="non-terminal residue" evidence="1">
    <location>
        <position position="1"/>
    </location>
</feature>
<proteinExistence type="predicted"/>
<keyword evidence="2" id="KW-1185">Reference proteome</keyword>
<reference evidence="1 2" key="1">
    <citation type="submission" date="2021-06" db="EMBL/GenBank/DDBJ databases">
        <authorList>
            <person name="Kallberg Y."/>
            <person name="Tangrot J."/>
            <person name="Rosling A."/>
        </authorList>
    </citation>
    <scope>NUCLEOTIDE SEQUENCE [LARGE SCALE GENOMIC DNA]</scope>
    <source>
        <strain evidence="1 2">120-4 pot B 10/14</strain>
    </source>
</reference>
<protein>
    <submittedName>
        <fullName evidence="1">17337_t:CDS:1</fullName>
    </submittedName>
</protein>
<sequence>RSILTSICSANGYNTSTTNQPSNMLVQELSQLSPLLASPASPLEPIRKKFIIF</sequence>
<gene>
    <name evidence="1" type="ORF">GMARGA_LOCUS33738</name>
</gene>
<evidence type="ECO:0000313" key="2">
    <source>
        <dbReference type="Proteomes" id="UP000789901"/>
    </source>
</evidence>
<name>A0ABN7WQF3_GIGMA</name>
<dbReference type="EMBL" id="CAJVQB010056951">
    <property type="protein sequence ID" value="CAG8837943.1"/>
    <property type="molecule type" value="Genomic_DNA"/>
</dbReference>